<evidence type="ECO:0000256" key="3">
    <source>
        <dbReference type="ARBA" id="ARBA00022490"/>
    </source>
</evidence>
<dbReference type="SUPFAM" id="SSF55681">
    <property type="entry name" value="Class II aaRS and biotin synthetases"/>
    <property type="match status" value="1"/>
</dbReference>
<evidence type="ECO:0000256" key="12">
    <source>
        <dbReference type="HAMAP-Rule" id="MF_00252"/>
    </source>
</evidence>
<dbReference type="HAMAP" id="MF_00252">
    <property type="entry name" value="Lys_tRNA_synth_class2"/>
    <property type="match status" value="1"/>
</dbReference>
<evidence type="ECO:0000313" key="15">
    <source>
        <dbReference type="EMBL" id="MBC9796676.1"/>
    </source>
</evidence>
<dbReference type="InterPro" id="IPR004364">
    <property type="entry name" value="Aa-tRNA-synt_II"/>
</dbReference>
<dbReference type="PROSITE" id="PS50862">
    <property type="entry name" value="AA_TRNA_LIGASE_II"/>
    <property type="match status" value="1"/>
</dbReference>
<dbReference type="CDD" id="cd00775">
    <property type="entry name" value="LysRS_core"/>
    <property type="match status" value="1"/>
</dbReference>
<dbReference type="Gene3D" id="3.30.930.10">
    <property type="entry name" value="Bira Bifunctional Protein, Domain 2"/>
    <property type="match status" value="1"/>
</dbReference>
<dbReference type="FunFam" id="3.30.930.10:FF:000238">
    <property type="entry name" value="Lysine--tRNA ligase"/>
    <property type="match status" value="1"/>
</dbReference>
<dbReference type="RefSeq" id="WP_187965818.1">
    <property type="nucleotide sequence ID" value="NZ_JACVDC010000033.1"/>
</dbReference>
<proteinExistence type="inferred from homology"/>
<feature type="binding site" evidence="12">
    <location>
        <position position="407"/>
    </location>
    <ligand>
        <name>Mg(2+)</name>
        <dbReference type="ChEBI" id="CHEBI:18420"/>
        <label>1</label>
    </ligand>
</feature>
<dbReference type="GO" id="GO:0005524">
    <property type="term" value="F:ATP binding"/>
    <property type="evidence" value="ECO:0007669"/>
    <property type="project" value="UniProtKB-UniRule"/>
</dbReference>
<dbReference type="Pfam" id="PF01336">
    <property type="entry name" value="tRNA_anti-codon"/>
    <property type="match status" value="1"/>
</dbReference>
<dbReference type="PRINTS" id="PR00982">
    <property type="entry name" value="TRNASYNTHLYS"/>
</dbReference>
<comment type="subunit">
    <text evidence="12">Homodimer.</text>
</comment>
<dbReference type="SUPFAM" id="SSF50249">
    <property type="entry name" value="Nucleic acid-binding proteins"/>
    <property type="match status" value="1"/>
</dbReference>
<protein>
    <recommendedName>
        <fullName evidence="12">Lysine--tRNA ligase</fullName>
        <ecNumber evidence="12">6.1.1.6</ecNumber>
    </recommendedName>
    <alternativeName>
        <fullName evidence="12">Lysyl-tRNA synthetase</fullName>
        <shortName evidence="12">LysRS</shortName>
    </alternativeName>
</protein>
<accession>A0A926Q441</accession>
<dbReference type="InterPro" id="IPR002313">
    <property type="entry name" value="Lys-tRNA-ligase_II"/>
</dbReference>
<dbReference type="PANTHER" id="PTHR42918:SF15">
    <property type="entry name" value="LYSINE--TRNA LIGASE, CHLOROPLASTIC_MITOCHONDRIAL"/>
    <property type="match status" value="1"/>
</dbReference>
<evidence type="ECO:0000259" key="14">
    <source>
        <dbReference type="PROSITE" id="PS50862"/>
    </source>
</evidence>
<dbReference type="EC" id="6.1.1.6" evidence="12"/>
<keyword evidence="3 12" id="KW-0963">Cytoplasm</keyword>
<evidence type="ECO:0000256" key="13">
    <source>
        <dbReference type="RuleBase" id="RU000336"/>
    </source>
</evidence>
<evidence type="ECO:0000256" key="10">
    <source>
        <dbReference type="ARBA" id="ARBA00023146"/>
    </source>
</evidence>
<evidence type="ECO:0000256" key="7">
    <source>
        <dbReference type="ARBA" id="ARBA00022840"/>
    </source>
</evidence>
<comment type="caution">
    <text evidence="15">The sequence shown here is derived from an EMBL/GenBank/DDBJ whole genome shotgun (WGS) entry which is preliminary data.</text>
</comment>
<keyword evidence="9 12" id="KW-0648">Protein biosynthesis</keyword>
<comment type="catalytic activity">
    <reaction evidence="11 12 13">
        <text>tRNA(Lys) + L-lysine + ATP = L-lysyl-tRNA(Lys) + AMP + diphosphate</text>
        <dbReference type="Rhea" id="RHEA:20792"/>
        <dbReference type="Rhea" id="RHEA-COMP:9696"/>
        <dbReference type="Rhea" id="RHEA-COMP:9697"/>
        <dbReference type="ChEBI" id="CHEBI:30616"/>
        <dbReference type="ChEBI" id="CHEBI:32551"/>
        <dbReference type="ChEBI" id="CHEBI:33019"/>
        <dbReference type="ChEBI" id="CHEBI:78442"/>
        <dbReference type="ChEBI" id="CHEBI:78529"/>
        <dbReference type="ChEBI" id="CHEBI:456215"/>
        <dbReference type="EC" id="6.1.1.6"/>
    </reaction>
</comment>
<evidence type="ECO:0000256" key="1">
    <source>
        <dbReference type="ARBA" id="ARBA00004496"/>
    </source>
</evidence>
<feature type="binding site" evidence="12">
    <location>
        <position position="414"/>
    </location>
    <ligand>
        <name>Mg(2+)</name>
        <dbReference type="ChEBI" id="CHEBI:18420"/>
        <label>1</label>
    </ligand>
</feature>
<evidence type="ECO:0000256" key="11">
    <source>
        <dbReference type="ARBA" id="ARBA00048573"/>
    </source>
</evidence>
<comment type="similarity">
    <text evidence="2 12">Belongs to the class-II aminoacyl-tRNA synthetase family.</text>
</comment>
<dbReference type="AlphaFoldDB" id="A0A926Q441"/>
<keyword evidence="7 12" id="KW-0067">ATP-binding</keyword>
<dbReference type="InterPro" id="IPR018149">
    <property type="entry name" value="Lys-tRNA-synth_II_C"/>
</dbReference>
<keyword evidence="16" id="KW-1185">Reference proteome</keyword>
<dbReference type="NCBIfam" id="TIGR00499">
    <property type="entry name" value="lysS_bact"/>
    <property type="match status" value="1"/>
</dbReference>
<dbReference type="InterPro" id="IPR045864">
    <property type="entry name" value="aa-tRNA-synth_II/BPL/LPL"/>
</dbReference>
<comment type="cofactor">
    <cofactor evidence="12 13">
        <name>Mg(2+)</name>
        <dbReference type="ChEBI" id="CHEBI:18420"/>
    </cofactor>
    <text evidence="12 13">Binds 3 Mg(2+) ions per subunit.</text>
</comment>
<dbReference type="GO" id="GO:0000287">
    <property type="term" value="F:magnesium ion binding"/>
    <property type="evidence" value="ECO:0007669"/>
    <property type="project" value="UniProtKB-UniRule"/>
</dbReference>
<evidence type="ECO:0000256" key="5">
    <source>
        <dbReference type="ARBA" id="ARBA00022723"/>
    </source>
</evidence>
<dbReference type="GO" id="GO:0005829">
    <property type="term" value="C:cytosol"/>
    <property type="evidence" value="ECO:0007669"/>
    <property type="project" value="TreeGrafter"/>
</dbReference>
<evidence type="ECO:0000256" key="9">
    <source>
        <dbReference type="ARBA" id="ARBA00022917"/>
    </source>
</evidence>
<dbReference type="NCBIfam" id="NF001756">
    <property type="entry name" value="PRK00484.1"/>
    <property type="match status" value="1"/>
</dbReference>
<dbReference type="InterPro" id="IPR044136">
    <property type="entry name" value="Lys-tRNA-ligase_II_N"/>
</dbReference>
<dbReference type="GO" id="GO:0004824">
    <property type="term" value="F:lysine-tRNA ligase activity"/>
    <property type="evidence" value="ECO:0007669"/>
    <property type="project" value="UniProtKB-UniRule"/>
</dbReference>
<evidence type="ECO:0000313" key="16">
    <source>
        <dbReference type="Proteomes" id="UP000653730"/>
    </source>
</evidence>
<evidence type="ECO:0000256" key="6">
    <source>
        <dbReference type="ARBA" id="ARBA00022741"/>
    </source>
</evidence>
<reference evidence="15 16" key="1">
    <citation type="submission" date="2020-09" db="EMBL/GenBank/DDBJ databases">
        <title>Sinomicrobium weinanense sp. nov., a halophilic bacteria isolated from saline-alkali soil.</title>
        <authorList>
            <person name="Wu P."/>
            <person name="Ren H."/>
            <person name="Mei Y."/>
            <person name="Liang Y."/>
            <person name="Chen Z."/>
        </authorList>
    </citation>
    <scope>NUCLEOTIDE SEQUENCE [LARGE SCALE GENOMIC DNA]</scope>
    <source>
        <strain evidence="15 16">FJxs</strain>
    </source>
</reference>
<keyword evidence="5 12" id="KW-0479">Metal-binding</keyword>
<keyword evidence="6 12" id="KW-0547">Nucleotide-binding</keyword>
<dbReference type="InterPro" id="IPR012340">
    <property type="entry name" value="NA-bd_OB-fold"/>
</dbReference>
<dbReference type="CDD" id="cd04322">
    <property type="entry name" value="LysRS_N"/>
    <property type="match status" value="1"/>
</dbReference>
<keyword evidence="4 12" id="KW-0436">Ligase</keyword>
<dbReference type="Proteomes" id="UP000653730">
    <property type="component" value="Unassembled WGS sequence"/>
</dbReference>
<comment type="subcellular location">
    <subcellularLocation>
        <location evidence="1 12">Cytoplasm</location>
    </subcellularLocation>
</comment>
<keyword evidence="8 12" id="KW-0460">Magnesium</keyword>
<feature type="binding site" evidence="12">
    <location>
        <position position="414"/>
    </location>
    <ligand>
        <name>Mg(2+)</name>
        <dbReference type="ChEBI" id="CHEBI:18420"/>
        <label>2</label>
    </ligand>
</feature>
<keyword evidence="10 12" id="KW-0030">Aminoacyl-tRNA synthetase</keyword>
<evidence type="ECO:0000256" key="4">
    <source>
        <dbReference type="ARBA" id="ARBA00022598"/>
    </source>
</evidence>
<dbReference type="Pfam" id="PF00152">
    <property type="entry name" value="tRNA-synt_2"/>
    <property type="match status" value="1"/>
</dbReference>
<dbReference type="Gene3D" id="2.40.50.140">
    <property type="entry name" value="Nucleic acid-binding proteins"/>
    <property type="match status" value="1"/>
</dbReference>
<dbReference type="InterPro" id="IPR004365">
    <property type="entry name" value="NA-bd_OB_tRNA"/>
</dbReference>
<feature type="domain" description="Aminoacyl-transfer RNA synthetases class-II family profile" evidence="14">
    <location>
        <begin position="181"/>
        <end position="495"/>
    </location>
</feature>
<name>A0A926Q441_9FLAO</name>
<dbReference type="FunFam" id="2.40.50.140:FF:000024">
    <property type="entry name" value="Lysine--tRNA ligase"/>
    <property type="match status" value="1"/>
</dbReference>
<dbReference type="GO" id="GO:0006430">
    <property type="term" value="P:lysyl-tRNA aminoacylation"/>
    <property type="evidence" value="ECO:0007669"/>
    <property type="project" value="UniProtKB-UniRule"/>
</dbReference>
<dbReference type="InterPro" id="IPR006195">
    <property type="entry name" value="aa-tRNA-synth_II"/>
</dbReference>
<dbReference type="PANTHER" id="PTHR42918">
    <property type="entry name" value="LYSYL-TRNA SYNTHETASE"/>
    <property type="match status" value="1"/>
</dbReference>
<evidence type="ECO:0000256" key="2">
    <source>
        <dbReference type="ARBA" id="ARBA00008226"/>
    </source>
</evidence>
<sequence>MQLSEQEIIRREKLGKLRELGIDPYPAALYPVDHTSHQVRDNYEEGKKVVIAGRLMSRRIQGKASFAELQDSEGRIQVYFNRDEICPEDDKTKYNEVYKKLLDIGDIIGINGELFTTQVGEKTVMVKDFTILNKSLRPLPLPKVDNEGNVYDEFNDPELRYRQRYVDLVVNPHVKDTFIKRTRITSSIREFFNDRGYLEVETPILQPIPGGAAARPFITHHNALNIPLYLRIANELYLKRLIVGGFDGVYEFAKDFRNEGMDRTHNPEFTVMELYVSYKDYHWMMDTTEQLLEKVAVDSNGSTKVKVGENEIDFKAPYPRVPILQSIKEHTGFDVSGMSEAELREVCNKLDIPADETMGKGKLIDEIFGEKCEHHYIQPTFITDYPREMSPLTKEHRDDPALTERFELMVNGKELANAYSELNDPIDQRERFEEQLRLSEKGDDEAMFIDQDFLRALEYGMPPTSGIGIGIDRLVMLMTNNSSIQEVLFFPQMRPEKKPLSLKDNEKAILDVLKKQKTLPLGELKAATELSNKAWDKGMKGLSKLGLLKVVVDGDSKIVELQEQD</sequence>
<dbReference type="EMBL" id="JACVDC010000033">
    <property type="protein sequence ID" value="MBC9796676.1"/>
    <property type="molecule type" value="Genomic_DNA"/>
</dbReference>
<dbReference type="GO" id="GO:0000049">
    <property type="term" value="F:tRNA binding"/>
    <property type="evidence" value="ECO:0007669"/>
    <property type="project" value="TreeGrafter"/>
</dbReference>
<evidence type="ECO:0000256" key="8">
    <source>
        <dbReference type="ARBA" id="ARBA00022842"/>
    </source>
</evidence>
<organism evidence="15 16">
    <name type="scientific">Sinomicrobium weinanense</name>
    <dbReference type="NCBI Taxonomy" id="2842200"/>
    <lineage>
        <taxon>Bacteria</taxon>
        <taxon>Pseudomonadati</taxon>
        <taxon>Bacteroidota</taxon>
        <taxon>Flavobacteriia</taxon>
        <taxon>Flavobacteriales</taxon>
        <taxon>Flavobacteriaceae</taxon>
        <taxon>Sinomicrobium</taxon>
    </lineage>
</organism>
<gene>
    <name evidence="12 15" type="primary">lysS</name>
    <name evidence="15" type="ORF">IBL28_11905</name>
</gene>